<dbReference type="InterPro" id="IPR051918">
    <property type="entry name" value="STPP_CPPED1"/>
</dbReference>
<dbReference type="STRING" id="1851148.SMSP2_02979"/>
<dbReference type="PROSITE" id="PS51257">
    <property type="entry name" value="PROKAR_LIPOPROTEIN"/>
    <property type="match status" value="1"/>
</dbReference>
<dbReference type="Proteomes" id="UP000188181">
    <property type="component" value="Chromosome"/>
</dbReference>
<evidence type="ECO:0000313" key="3">
    <source>
        <dbReference type="Proteomes" id="UP000188181"/>
    </source>
</evidence>
<organism evidence="2 3">
    <name type="scientific">Limihaloglobus sulfuriphilus</name>
    <dbReference type="NCBI Taxonomy" id="1851148"/>
    <lineage>
        <taxon>Bacteria</taxon>
        <taxon>Pseudomonadati</taxon>
        <taxon>Planctomycetota</taxon>
        <taxon>Phycisphaerae</taxon>
        <taxon>Sedimentisphaerales</taxon>
        <taxon>Sedimentisphaeraceae</taxon>
        <taxon>Limihaloglobus</taxon>
    </lineage>
</organism>
<dbReference type="Gene3D" id="3.60.21.10">
    <property type="match status" value="1"/>
</dbReference>
<dbReference type="KEGG" id="pbas:SMSP2_02979"/>
<dbReference type="NCBIfam" id="TIGR01409">
    <property type="entry name" value="TAT_signal_seq"/>
    <property type="match status" value="1"/>
</dbReference>
<feature type="domain" description="Calcineurin-like phosphoesterase" evidence="1">
    <location>
        <begin position="45"/>
        <end position="241"/>
    </location>
</feature>
<sequence precursor="true">MENLSRRKFIKYSGLAGGAFLVGGCGFARAQTSKAASGDVLKGFIVSDAHFGWVHDMQPTHQQQRDAMNVILTRFPDLDVFIDTGDAHHSGLSGSSELDAKRGWTDIIANGSGRMPFYYVMGNHEILTDPGYDTEQSCEEFGSVTCRPYYSFDIKNIHFVSLPELMRPVFVNKESIDWLKLDLELNKDKTTILLSHNSIKGTTTLLGEPGYRGITNSQELMDIMTSYPNVISWMHGHNHTYEVVKKDNLMFVSNGRIGGFIPPDDWGVGQRELGGIYFELRNDSFIVKCFSATSNCFHEELGFSSLSGSLDTDTTLDVNAKPAFSFGVGDINNGQKIPVFSHHTGLGKKEIYAAAGSEEINDDSEFTLYEHRDAGALGKQWMLMGASVGYPRYFEPENTLWRWEDPGIRLLAQDNPAKIVDISVPDYFHGRNSYYKCSPGKKYKTEVTVSSPTGGQKVEMVIEVRDSEGNMLDQLKGDDFTVEAGTNKYSSRFYIPHQSNTKNIYYDDTSDTTVQISAKARISNIFEEFVVNKFALYHCEIPSAENPNIKIAGKKHLRCGKFDAGEVFSLGTCDNKDSRAVVECSTGGTGRLSWLIRQDNVDWQVRNAAVSDLGQYLQVDSIRSPWTPDKEVVIAPFGGSSGGPFVHKTRKINQFNIYPLNRGNELLKIDVQNFDSGADIKIICSAGPAAVTGSSQWSYESGVLTVNVESEGVITADWA</sequence>
<gene>
    <name evidence="2" type="ORF">SMSP2_02979</name>
</gene>
<protein>
    <submittedName>
        <fullName evidence="2">Metallophosphoesterase, family</fullName>
    </submittedName>
</protein>
<dbReference type="InterPro" id="IPR004843">
    <property type="entry name" value="Calcineurin-like_PHP"/>
</dbReference>
<proteinExistence type="predicted"/>
<dbReference type="PROSITE" id="PS51318">
    <property type="entry name" value="TAT"/>
    <property type="match status" value="1"/>
</dbReference>
<dbReference type="PANTHER" id="PTHR43143:SF1">
    <property type="entry name" value="SERINE_THREONINE-PROTEIN PHOSPHATASE CPPED1"/>
    <property type="match status" value="1"/>
</dbReference>
<dbReference type="GO" id="GO:0016787">
    <property type="term" value="F:hydrolase activity"/>
    <property type="evidence" value="ECO:0007669"/>
    <property type="project" value="InterPro"/>
</dbReference>
<name>A0A1Q2MIT9_9BACT</name>
<accession>A0A1Q2MIT9</accession>
<evidence type="ECO:0000259" key="1">
    <source>
        <dbReference type="Pfam" id="PF00149"/>
    </source>
</evidence>
<dbReference type="PANTHER" id="PTHR43143">
    <property type="entry name" value="METALLOPHOSPHOESTERASE, CALCINEURIN SUPERFAMILY"/>
    <property type="match status" value="1"/>
</dbReference>
<evidence type="ECO:0000313" key="2">
    <source>
        <dbReference type="EMBL" id="AQQ72589.1"/>
    </source>
</evidence>
<dbReference type="Pfam" id="PF00149">
    <property type="entry name" value="Metallophos"/>
    <property type="match status" value="1"/>
</dbReference>
<dbReference type="SUPFAM" id="SSF56300">
    <property type="entry name" value="Metallo-dependent phosphatases"/>
    <property type="match status" value="1"/>
</dbReference>
<reference evidence="3" key="1">
    <citation type="submission" date="2017-02" db="EMBL/GenBank/DDBJ databases">
        <title>Comparative genomics and description of representatives of a novel lineage of planctomycetes thriving in anoxic sediments.</title>
        <authorList>
            <person name="Spring S."/>
            <person name="Bunk B."/>
            <person name="Sproer C."/>
        </authorList>
    </citation>
    <scope>NUCLEOTIDE SEQUENCE [LARGE SCALE GENOMIC DNA]</scope>
    <source>
        <strain evidence="3">SM-Chi-D1</strain>
    </source>
</reference>
<dbReference type="AlphaFoldDB" id="A0A1Q2MIT9"/>
<dbReference type="InterPro" id="IPR029052">
    <property type="entry name" value="Metallo-depent_PP-like"/>
</dbReference>
<dbReference type="RefSeq" id="WP_146684944.1">
    <property type="nucleotide sequence ID" value="NZ_CP019646.1"/>
</dbReference>
<dbReference type="OrthoDB" id="9804511at2"/>
<dbReference type="EMBL" id="CP019646">
    <property type="protein sequence ID" value="AQQ72589.1"/>
    <property type="molecule type" value="Genomic_DNA"/>
</dbReference>
<dbReference type="InterPro" id="IPR019546">
    <property type="entry name" value="TAT_signal_bac_arc"/>
</dbReference>
<dbReference type="InterPro" id="IPR006311">
    <property type="entry name" value="TAT_signal"/>
</dbReference>
<keyword evidence="3" id="KW-1185">Reference proteome</keyword>